<keyword evidence="5" id="KW-0808">Transferase</keyword>
<dbReference type="EMBL" id="NDYC01000005">
    <property type="protein sequence ID" value="OXZ29002.1"/>
    <property type="molecule type" value="Genomic_DNA"/>
</dbReference>
<feature type="transmembrane region" description="Helical" evidence="8">
    <location>
        <begin position="12"/>
        <end position="33"/>
    </location>
</feature>
<comment type="catalytic activity">
    <reaction evidence="1">
        <text>ATP + protein L-histidine = ADP + protein N-phospho-L-histidine.</text>
        <dbReference type="EC" id="2.7.13.3"/>
    </reaction>
</comment>
<keyword evidence="8" id="KW-0812">Transmembrane</keyword>
<evidence type="ECO:0000256" key="1">
    <source>
        <dbReference type="ARBA" id="ARBA00000085"/>
    </source>
</evidence>
<accession>A0A233V9E3</accession>
<dbReference type="GO" id="GO:0004721">
    <property type="term" value="F:phosphoprotein phosphatase activity"/>
    <property type="evidence" value="ECO:0007669"/>
    <property type="project" value="TreeGrafter"/>
</dbReference>
<dbReference type="PANTHER" id="PTHR45453">
    <property type="entry name" value="PHOSPHATE REGULON SENSOR PROTEIN PHOR"/>
    <property type="match status" value="1"/>
</dbReference>
<feature type="domain" description="Histidine kinase" evidence="9">
    <location>
        <begin position="144"/>
        <end position="360"/>
    </location>
</feature>
<dbReference type="InterPro" id="IPR036890">
    <property type="entry name" value="HATPase_C_sf"/>
</dbReference>
<dbReference type="Gene3D" id="1.10.287.130">
    <property type="match status" value="1"/>
</dbReference>
<keyword evidence="4" id="KW-0597">Phosphoprotein</keyword>
<dbReference type="InterPro" id="IPR003594">
    <property type="entry name" value="HATPase_dom"/>
</dbReference>
<dbReference type="CDD" id="cd00082">
    <property type="entry name" value="HisKA"/>
    <property type="match status" value="1"/>
</dbReference>
<dbReference type="InterPro" id="IPR005467">
    <property type="entry name" value="His_kinase_dom"/>
</dbReference>
<evidence type="ECO:0000313" key="10">
    <source>
        <dbReference type="EMBL" id="OXZ29002.1"/>
    </source>
</evidence>
<evidence type="ECO:0000256" key="7">
    <source>
        <dbReference type="ARBA" id="ARBA00023012"/>
    </source>
</evidence>
<evidence type="ECO:0000259" key="9">
    <source>
        <dbReference type="PROSITE" id="PS50109"/>
    </source>
</evidence>
<dbReference type="Proteomes" id="UP000215413">
    <property type="component" value="Unassembled WGS sequence"/>
</dbReference>
<dbReference type="AlphaFoldDB" id="A0A233V9E3"/>
<dbReference type="GO" id="GO:0005886">
    <property type="term" value="C:plasma membrane"/>
    <property type="evidence" value="ECO:0007669"/>
    <property type="project" value="TreeGrafter"/>
</dbReference>
<reference evidence="11" key="1">
    <citation type="submission" date="2017-04" db="EMBL/GenBank/DDBJ databases">
        <title>Finegoldia magna isolated from orthopedic joint implant-associated infections.</title>
        <authorList>
            <person name="Bjorklund S."/>
            <person name="Bruggemann H."/>
            <person name="Jensen A."/>
            <person name="Hellmark B."/>
            <person name="Soderquist B."/>
        </authorList>
    </citation>
    <scope>NUCLEOTIDE SEQUENCE [LARGE SCALE GENOMIC DNA]</scope>
    <source>
        <strain evidence="11">CCUG 54800</strain>
    </source>
</reference>
<protein>
    <recommendedName>
        <fullName evidence="3">histidine kinase</fullName>
        <ecNumber evidence="3">2.7.13.3</ecNumber>
    </recommendedName>
</protein>
<dbReference type="RefSeq" id="WP_094205137.1">
    <property type="nucleotide sequence ID" value="NZ_NDYC01000005.1"/>
</dbReference>
<evidence type="ECO:0000256" key="2">
    <source>
        <dbReference type="ARBA" id="ARBA00004370"/>
    </source>
</evidence>
<dbReference type="InterPro" id="IPR050351">
    <property type="entry name" value="BphY/WalK/GraS-like"/>
</dbReference>
<keyword evidence="8" id="KW-1133">Transmembrane helix</keyword>
<dbReference type="Pfam" id="PF00512">
    <property type="entry name" value="HisKA"/>
    <property type="match status" value="1"/>
</dbReference>
<evidence type="ECO:0000256" key="3">
    <source>
        <dbReference type="ARBA" id="ARBA00012438"/>
    </source>
</evidence>
<dbReference type="SUPFAM" id="SSF47384">
    <property type="entry name" value="Homodimeric domain of signal transducing histidine kinase"/>
    <property type="match status" value="1"/>
</dbReference>
<keyword evidence="7" id="KW-0902">Two-component regulatory system</keyword>
<gene>
    <name evidence="10" type="ORF">B9N49_00810</name>
</gene>
<keyword evidence="6 10" id="KW-0418">Kinase</keyword>
<comment type="subcellular location">
    <subcellularLocation>
        <location evidence="2">Membrane</location>
    </subcellularLocation>
</comment>
<dbReference type="SUPFAM" id="SSF55874">
    <property type="entry name" value="ATPase domain of HSP90 chaperone/DNA topoisomerase II/histidine kinase"/>
    <property type="match status" value="1"/>
</dbReference>
<evidence type="ECO:0000256" key="5">
    <source>
        <dbReference type="ARBA" id="ARBA00022679"/>
    </source>
</evidence>
<dbReference type="PROSITE" id="PS50109">
    <property type="entry name" value="HIS_KIN"/>
    <property type="match status" value="1"/>
</dbReference>
<dbReference type="SMART" id="SM00387">
    <property type="entry name" value="HATPase_c"/>
    <property type="match status" value="1"/>
</dbReference>
<dbReference type="Gene3D" id="3.30.565.10">
    <property type="entry name" value="Histidine kinase-like ATPase, C-terminal domain"/>
    <property type="match status" value="1"/>
</dbReference>
<feature type="transmembrane region" description="Helical" evidence="8">
    <location>
        <begin position="53"/>
        <end position="77"/>
    </location>
</feature>
<dbReference type="SMART" id="SM00388">
    <property type="entry name" value="HisKA"/>
    <property type="match status" value="1"/>
</dbReference>
<dbReference type="InterPro" id="IPR003661">
    <property type="entry name" value="HisK_dim/P_dom"/>
</dbReference>
<name>A0A233V9E3_FINMA</name>
<proteinExistence type="predicted"/>
<evidence type="ECO:0000256" key="6">
    <source>
        <dbReference type="ARBA" id="ARBA00022777"/>
    </source>
</evidence>
<dbReference type="PANTHER" id="PTHR45453:SF1">
    <property type="entry name" value="PHOSPHATE REGULON SENSOR PROTEIN PHOR"/>
    <property type="match status" value="1"/>
</dbReference>
<dbReference type="Pfam" id="PF02518">
    <property type="entry name" value="HATPase_c"/>
    <property type="match status" value="1"/>
</dbReference>
<dbReference type="GO" id="GO:0016036">
    <property type="term" value="P:cellular response to phosphate starvation"/>
    <property type="evidence" value="ECO:0007669"/>
    <property type="project" value="TreeGrafter"/>
</dbReference>
<evidence type="ECO:0000313" key="11">
    <source>
        <dbReference type="Proteomes" id="UP000215413"/>
    </source>
</evidence>
<organism evidence="10 11">
    <name type="scientific">Finegoldia magna</name>
    <name type="common">Peptostreptococcus magnus</name>
    <dbReference type="NCBI Taxonomy" id="1260"/>
    <lineage>
        <taxon>Bacteria</taxon>
        <taxon>Bacillati</taxon>
        <taxon>Bacillota</taxon>
        <taxon>Tissierellia</taxon>
        <taxon>Tissierellales</taxon>
        <taxon>Peptoniphilaceae</taxon>
        <taxon>Finegoldia</taxon>
    </lineage>
</organism>
<keyword evidence="8" id="KW-0472">Membrane</keyword>
<evidence type="ECO:0000256" key="4">
    <source>
        <dbReference type="ARBA" id="ARBA00022553"/>
    </source>
</evidence>
<sequence length="360" mass="42245">MRKENSYIKKIILYQCLWIAIVIFLTFAFHRLIDSLIIYNIDTEAELGLIYKIYLGYGNYVFIMLCAIFIIIGCFYIQNKEFEKYRDYFESGIKYIKGEVPEIREFHESLSNERIDFINIRKQILEMENNYELAYKEKTDLLTYLAHDIKTPLSNLLGYSTLLHDEDNLTYEQQKKFIKVIYENVKSLNSLSEDFFSYLKFNLNEIPINIKKFDAELFLKQWEEERKTLVNDNDLDIRFANASGKEINTDPELLVRILDNLVSNATKYSKKGTTIIVEVEIKDKALNLTVKNEIENDLNVDWKLVKNKFYRGDMSRNRLKNNGSGVGLTIVNDIVTHLNGKFDVCNKDNLVIANVNIPVY</sequence>
<dbReference type="GO" id="GO:0000155">
    <property type="term" value="F:phosphorelay sensor kinase activity"/>
    <property type="evidence" value="ECO:0007669"/>
    <property type="project" value="InterPro"/>
</dbReference>
<comment type="caution">
    <text evidence="10">The sequence shown here is derived from an EMBL/GenBank/DDBJ whole genome shotgun (WGS) entry which is preliminary data.</text>
</comment>
<evidence type="ECO:0000256" key="8">
    <source>
        <dbReference type="SAM" id="Phobius"/>
    </source>
</evidence>
<dbReference type="EC" id="2.7.13.3" evidence="3"/>
<dbReference type="InterPro" id="IPR036097">
    <property type="entry name" value="HisK_dim/P_sf"/>
</dbReference>